<organism evidence="10 11">
    <name type="scientific">Umbelopsis vinacea</name>
    <dbReference type="NCBI Taxonomy" id="44442"/>
    <lineage>
        <taxon>Eukaryota</taxon>
        <taxon>Fungi</taxon>
        <taxon>Fungi incertae sedis</taxon>
        <taxon>Mucoromycota</taxon>
        <taxon>Mucoromycotina</taxon>
        <taxon>Umbelopsidomycetes</taxon>
        <taxon>Umbelopsidales</taxon>
        <taxon>Umbelopsidaceae</taxon>
        <taxon>Umbelopsis</taxon>
    </lineage>
</organism>
<reference evidence="10" key="1">
    <citation type="submission" date="2020-12" db="EMBL/GenBank/DDBJ databases">
        <title>Metabolic potential, ecology and presence of endohyphal bacteria is reflected in genomic diversity of Mucoromycotina.</title>
        <authorList>
            <person name="Muszewska A."/>
            <person name="Okrasinska A."/>
            <person name="Steczkiewicz K."/>
            <person name="Drgas O."/>
            <person name="Orlowska M."/>
            <person name="Perlinska-Lenart U."/>
            <person name="Aleksandrzak-Piekarczyk T."/>
            <person name="Szatraj K."/>
            <person name="Zielenkiewicz U."/>
            <person name="Pilsyk S."/>
            <person name="Malc E."/>
            <person name="Mieczkowski P."/>
            <person name="Kruszewska J.S."/>
            <person name="Biernat P."/>
            <person name="Pawlowska J."/>
        </authorList>
    </citation>
    <scope>NUCLEOTIDE SEQUENCE</scope>
    <source>
        <strain evidence="10">WA0000051536</strain>
    </source>
</reference>
<dbReference type="Pfam" id="PF10513">
    <property type="entry name" value="EPL1"/>
    <property type="match status" value="1"/>
</dbReference>
<evidence type="ECO:0000256" key="6">
    <source>
        <dbReference type="ARBA" id="ARBA00025513"/>
    </source>
</evidence>
<evidence type="ECO:0000313" key="10">
    <source>
        <dbReference type="EMBL" id="KAG2188043.1"/>
    </source>
</evidence>
<comment type="similarity">
    <text evidence="2 7">Belongs to the enhancer of polycomb family.</text>
</comment>
<evidence type="ECO:0000256" key="1">
    <source>
        <dbReference type="ARBA" id="ARBA00004123"/>
    </source>
</evidence>
<accession>A0A8H7Q8Y6</accession>
<keyword evidence="3 7" id="KW-0805">Transcription regulation</keyword>
<evidence type="ECO:0000256" key="8">
    <source>
        <dbReference type="SAM" id="MobiDB-lite"/>
    </source>
</evidence>
<evidence type="ECO:0000256" key="2">
    <source>
        <dbReference type="ARBA" id="ARBA00008035"/>
    </source>
</evidence>
<evidence type="ECO:0000256" key="3">
    <source>
        <dbReference type="ARBA" id="ARBA00023015"/>
    </source>
</evidence>
<dbReference type="GO" id="GO:0006357">
    <property type="term" value="P:regulation of transcription by RNA polymerase II"/>
    <property type="evidence" value="ECO:0007669"/>
    <property type="project" value="InterPro"/>
</dbReference>
<keyword evidence="11" id="KW-1185">Reference proteome</keyword>
<dbReference type="PANTHER" id="PTHR14898">
    <property type="entry name" value="ENHANCER OF POLYCOMB"/>
    <property type="match status" value="1"/>
</dbReference>
<comment type="function">
    <text evidence="6">Component of the NuA4 histone acetyltransferase complex which is involved in transcriptional activation of selected genes principally by acetylation of nucleosomal histone H4 and H2A. The NuA4 complex is also involved in DNA repair. Involved in gene silencing by neighboring heterochromatin, blockage of the silencing spreading along the chromosome, and required for cell cycle progression through G2/M.</text>
</comment>
<evidence type="ECO:0000259" key="9">
    <source>
        <dbReference type="Pfam" id="PF10513"/>
    </source>
</evidence>
<evidence type="ECO:0000313" key="11">
    <source>
        <dbReference type="Proteomes" id="UP000612746"/>
    </source>
</evidence>
<feature type="compositionally biased region" description="Polar residues" evidence="8">
    <location>
        <begin position="498"/>
        <end position="509"/>
    </location>
</feature>
<feature type="compositionally biased region" description="Polar residues" evidence="8">
    <location>
        <begin position="620"/>
        <end position="633"/>
    </location>
</feature>
<feature type="domain" description="Enhancer of polycomb-like N-terminal" evidence="9">
    <location>
        <begin position="6"/>
        <end position="155"/>
    </location>
</feature>
<proteinExistence type="inferred from homology"/>
<evidence type="ECO:0000256" key="5">
    <source>
        <dbReference type="ARBA" id="ARBA00023242"/>
    </source>
</evidence>
<evidence type="ECO:0000256" key="7">
    <source>
        <dbReference type="RuleBase" id="RU361124"/>
    </source>
</evidence>
<gene>
    <name evidence="10" type="ORF">INT44_000794</name>
</gene>
<dbReference type="EMBL" id="JAEPRA010000002">
    <property type="protein sequence ID" value="KAG2188043.1"/>
    <property type="molecule type" value="Genomic_DNA"/>
</dbReference>
<feature type="compositionally biased region" description="Polar residues" evidence="8">
    <location>
        <begin position="649"/>
        <end position="671"/>
    </location>
</feature>
<sequence>MSSRFRVKRLKFDQSLAIHRQSDLPDLEDQLNGQRSAPQVETGVDKEEEEEHHLQAAISASHAAYTTGGQDSRLYIPTPDASQTIDLKEFHRLYKTPFNNPSSFVRFSATVEDSIGCPYMMDEVDDEWLMTFNKSHPKLVLSEDTFESILWRIESVSLEKVPYLETDITNIPPYSEFEPEFSVKPYTTFKEQAKHVYEHWKKRRIIRKGVPLIPSVKMDEALRDDSDPYVCFRRRETKAVRKTRRTDQQSMEKLRKLRAELETARSLLEMVTRREKLRKESLLMEHSIFNQRCMLREMQQQLDIKDEQDLFPIKKKRKTEAYSSTRIKIPINKLKRDVYDADKKSAAQAAIDAEVARRRERNLGFEDVTDSGYQPFLPSIPSQFFRNVEKPSETTPRRQPTYRKRIGRGGRVFIDRRGFRPAETGGKYKPSLPMESDASDDEDYMVDDMDDRYLSYSCSLLQENELRNLITIPSLNPNTITAQQVGIILPAQALKTQVPNDPTRSSQQAIPIKRQSSKQRLTPQQAALAMTNDMIAANVAAAVGTPHRDKASMQLALQHLQQQHGTTDVGTLQKKILTAQLAQHQRLKEDPNGPQKENGNRRMTIQMPPNLLQTKTQVLLSPSSNPPTQSGSTDAIELRQQHLLKKPTTLPNTPVDSPPHQHSQPSLTHQV</sequence>
<dbReference type="OrthoDB" id="435275at2759"/>
<keyword evidence="5 7" id="KW-0539">Nucleus</keyword>
<keyword evidence="4 7" id="KW-0804">Transcription</keyword>
<dbReference type="Proteomes" id="UP000612746">
    <property type="component" value="Unassembled WGS sequence"/>
</dbReference>
<dbReference type="InterPro" id="IPR024943">
    <property type="entry name" value="Enhancer_polycomb"/>
</dbReference>
<dbReference type="GO" id="GO:0035267">
    <property type="term" value="C:NuA4 histone acetyltransferase complex"/>
    <property type="evidence" value="ECO:0007669"/>
    <property type="project" value="InterPro"/>
</dbReference>
<feature type="region of interest" description="Disordered" evidence="8">
    <location>
        <begin position="498"/>
        <end position="520"/>
    </location>
</feature>
<dbReference type="AlphaFoldDB" id="A0A8H7Q8Y6"/>
<name>A0A8H7Q8Y6_9FUNG</name>
<feature type="region of interest" description="Disordered" evidence="8">
    <location>
        <begin position="582"/>
        <end position="606"/>
    </location>
</feature>
<evidence type="ECO:0000256" key="4">
    <source>
        <dbReference type="ARBA" id="ARBA00023163"/>
    </source>
</evidence>
<dbReference type="GO" id="GO:0005634">
    <property type="term" value="C:nucleus"/>
    <property type="evidence" value="ECO:0007669"/>
    <property type="project" value="UniProtKB-SubCell"/>
</dbReference>
<comment type="caution">
    <text evidence="10">The sequence shown here is derived from an EMBL/GenBank/DDBJ whole genome shotgun (WGS) entry which is preliminary data.</text>
</comment>
<feature type="region of interest" description="Disordered" evidence="8">
    <location>
        <begin position="21"/>
        <end position="48"/>
    </location>
</feature>
<protein>
    <recommendedName>
        <fullName evidence="7">Enhancer of polycomb-like protein</fullName>
    </recommendedName>
</protein>
<feature type="region of interest" description="Disordered" evidence="8">
    <location>
        <begin position="620"/>
        <end position="671"/>
    </location>
</feature>
<dbReference type="InterPro" id="IPR019542">
    <property type="entry name" value="Enhancer_polycomb-like_N"/>
</dbReference>
<comment type="subcellular location">
    <subcellularLocation>
        <location evidence="1 7">Nucleus</location>
    </subcellularLocation>
</comment>